<feature type="region of interest" description="Disordered" evidence="1">
    <location>
        <begin position="337"/>
        <end position="362"/>
    </location>
</feature>
<feature type="compositionally biased region" description="Polar residues" evidence="1">
    <location>
        <begin position="351"/>
        <end position="360"/>
    </location>
</feature>
<feature type="compositionally biased region" description="Low complexity" evidence="1">
    <location>
        <begin position="337"/>
        <end position="350"/>
    </location>
</feature>
<evidence type="ECO:0000313" key="3">
    <source>
        <dbReference type="RefSeq" id="XP_026193410.1"/>
    </source>
</evidence>
<proteinExistence type="predicted"/>
<dbReference type="GeneID" id="113147354"/>
<evidence type="ECO:0000313" key="2">
    <source>
        <dbReference type="Proteomes" id="UP000515125"/>
    </source>
</evidence>
<keyword evidence="2" id="KW-1185">Reference proteome</keyword>
<reference evidence="3" key="1">
    <citation type="submission" date="2025-08" db="UniProtKB">
        <authorList>
            <consortium name="RefSeq"/>
        </authorList>
    </citation>
    <scope>IDENTIFICATION</scope>
</reference>
<feature type="region of interest" description="Disordered" evidence="1">
    <location>
        <begin position="1042"/>
        <end position="1064"/>
    </location>
</feature>
<feature type="compositionally biased region" description="Pro residues" evidence="1">
    <location>
        <begin position="266"/>
        <end position="278"/>
    </location>
</feature>
<dbReference type="Proteomes" id="UP000515125">
    <property type="component" value="Unplaced"/>
</dbReference>
<gene>
    <name evidence="3" type="primary">LOC113147354</name>
</gene>
<dbReference type="OrthoDB" id="347854at2759"/>
<protein>
    <submittedName>
        <fullName evidence="3">Uncharacterized protein LOC113147354</fullName>
    </submittedName>
</protein>
<organism evidence="2 3">
    <name type="scientific">Cyclospora cayetanensis</name>
    <dbReference type="NCBI Taxonomy" id="88456"/>
    <lineage>
        <taxon>Eukaryota</taxon>
        <taxon>Sar</taxon>
        <taxon>Alveolata</taxon>
        <taxon>Apicomplexa</taxon>
        <taxon>Conoidasida</taxon>
        <taxon>Coccidia</taxon>
        <taxon>Eucoccidiorida</taxon>
        <taxon>Eimeriorina</taxon>
        <taxon>Eimeriidae</taxon>
        <taxon>Cyclospora</taxon>
    </lineage>
</organism>
<dbReference type="RefSeq" id="XP_026193410.1">
    <property type="nucleotide sequence ID" value="XM_026337625.1"/>
</dbReference>
<evidence type="ECO:0000256" key="1">
    <source>
        <dbReference type="SAM" id="MobiDB-lite"/>
    </source>
</evidence>
<feature type="region of interest" description="Disordered" evidence="1">
    <location>
        <begin position="254"/>
        <end position="289"/>
    </location>
</feature>
<name>A0A6P6S2A0_9EIME</name>
<accession>A0A6P6S2A0</accession>
<sequence>MSRCCFFYWSTLEALSTGAAGGDTSSLKSADPMDAQIPETPAAAIAPADEHRDELIQSVPPTPHAPEKDLHLRGLLSPAALVSSLAPATATRAASVKPAEDCACMALVLQNVQLLQSLESGEYLHFACRVSTTTRIVSGVIKISPAMYGSSGSNEAAVLGTALEPFWVAQPAATAAAAAAADTVGTPPALLLLRSGLPRRLTVEAWLGSQCMAQGAVAAGTRCLAICHITVPEAITLQSLRQPQQGLLVLSDAENAEQEDDSKESPPQPLRQPRPSTPPKHLAAAARSAATSTTAVTAAAAAAAADATLAAAHRSLLRLDVSGSRLASSLLEEQQRQQQQQQLQQQHLQQPLTSKSNSCSELPRKATDFSIPVSTLRFRLAWIGLSLSESQSLVHALVEMQRKFELEIRKLPSDPGVWEGKSAAATDVLTPLGCASTRCPSAHNQEEGAAAAAAAAAAAPAWSDVSSPPSALQLPASRRKATECLAALQPELRQQQQRDLGEEEAHVSVQLVREFIDRRRAEAEAVVGELLLQQHEFSQPAASAVENATGADTAGAVARRLQQLLFSLRTHALSASSHSSGSRCSRFRMTAKDVSHVLLRAGVCLAADSLQMQQLLLLLDEAGEGFVDLQLLLLLLSRRSAREESALLAAATALSSCCCVLAAEPIGSGRLHTELMQAAAVGVAATAPLAAAAEQGGSSKKEIVLSAHLLQQILERLLHEASRRQQQQQTAAAAALAAPSLTSAHLRLACLLLSLQSLPRDGSEAAHADRTLVLEQLVAAATAAEASEETVLTGDAATVVEPLKTRGTGYPALVRCSLLLSHVQAAAATAAASAAASAAAQDACGRPCGKAEEALEGTVAVPSISAAAAALEAEHGTCAYSPSLSETIAAARAKQAADMLREAADALLLMHWKLQSQRLRDPHAACSAGSAERQQEQLKQLPPACQSLLRSLYIRLLLGCIGCSDVASVLQQFLNVEPQSPSRGGARRKAPELPLQLQLQGVESATSPAGVWAALGVLGPPAAAAEALQWLVSCIPRLSNSDNNSNNNGNNSSTSSSGLLNDRNNNSSNSSALLEAAHAAFSALHLQRQQLLPWLAVPCGVAAAEAEVYGAAAAAGVDLAGEMSLETLGESVSAERCCLLLQQQLPVAAADARLVMWGALPWVSGGPPPARYPKTSVRLEQLQQRAAAVQANLLQQTRGGHAALAAAAAAVPHANRVSPGVLSSIQGDAYSWVAAVQQQQKQMPSLFHVELEPWLVRRQVLQAEDWQCVQVAALSLPPFVLFAALLAASKAWRSSSEETFTHPDPMHALELTTKETAAGIEAVLGLPNYLCVLVTALLDIRGEGFIRYTDFRRLPPYLHAATREAAARAARAGGGKSGSAPWCLEALLQGTQQAASAAAAAADLRDDVVQLLTAGPKGGVLERILHAEGLVSGMMTPLAGAETLRVCKRRL</sequence>